<protein>
    <submittedName>
        <fullName evidence="2">Uncharacterized protein</fullName>
    </submittedName>
</protein>
<comment type="caution">
    <text evidence="2">The sequence shown here is derived from an EMBL/GenBank/DDBJ whole genome shotgun (WGS) entry which is preliminary data.</text>
</comment>
<evidence type="ECO:0000313" key="3">
    <source>
        <dbReference type="Proteomes" id="UP001152519"/>
    </source>
</evidence>
<sequence>MSAPVSGPPESPRRPAGTAPVSCESHQVFAVPARPPLGCDAVRYHPRTCAQHCYAPETVGGGSCASIC</sequence>
<organism evidence="2 3">
    <name type="scientific">Actinacidiphila cocklensis</name>
    <dbReference type="NCBI Taxonomy" id="887465"/>
    <lineage>
        <taxon>Bacteria</taxon>
        <taxon>Bacillati</taxon>
        <taxon>Actinomycetota</taxon>
        <taxon>Actinomycetes</taxon>
        <taxon>Kitasatosporales</taxon>
        <taxon>Streptomycetaceae</taxon>
        <taxon>Actinacidiphila</taxon>
    </lineage>
</organism>
<evidence type="ECO:0000313" key="2">
    <source>
        <dbReference type="EMBL" id="CAG6394220.1"/>
    </source>
</evidence>
<reference evidence="2" key="1">
    <citation type="submission" date="2021-05" db="EMBL/GenBank/DDBJ databases">
        <authorList>
            <person name="Arsene-Ploetze F."/>
        </authorList>
    </citation>
    <scope>NUCLEOTIDE SEQUENCE</scope>
    <source>
        <strain evidence="2">DSM 42138</strain>
    </source>
</reference>
<feature type="region of interest" description="Disordered" evidence="1">
    <location>
        <begin position="1"/>
        <end position="20"/>
    </location>
</feature>
<accession>A0A9W4DML8</accession>
<feature type="compositionally biased region" description="Pro residues" evidence="1">
    <location>
        <begin position="1"/>
        <end position="10"/>
    </location>
</feature>
<proteinExistence type="predicted"/>
<evidence type="ECO:0000256" key="1">
    <source>
        <dbReference type="SAM" id="MobiDB-lite"/>
    </source>
</evidence>
<gene>
    <name evidence="2" type="ORF">SCOCK_250039</name>
</gene>
<name>A0A9W4DML8_9ACTN</name>
<dbReference type="Proteomes" id="UP001152519">
    <property type="component" value="Unassembled WGS sequence"/>
</dbReference>
<dbReference type="AlphaFoldDB" id="A0A9W4DML8"/>
<keyword evidence="3" id="KW-1185">Reference proteome</keyword>
<dbReference type="EMBL" id="CAJSLV010000054">
    <property type="protein sequence ID" value="CAG6394220.1"/>
    <property type="molecule type" value="Genomic_DNA"/>
</dbReference>